<dbReference type="Proteomes" id="UP000834106">
    <property type="component" value="Chromosome 16"/>
</dbReference>
<accession>A0AAD2A0Y1</accession>
<dbReference type="PANTHER" id="PTHR33448:SF10">
    <property type="entry name" value="PROTAMINE P1 FAMILY PROTEIN"/>
    <property type="match status" value="1"/>
</dbReference>
<feature type="region of interest" description="Disordered" evidence="1">
    <location>
        <begin position="1"/>
        <end position="20"/>
    </location>
</feature>
<dbReference type="AlphaFoldDB" id="A0AAD2A0Y1"/>
<evidence type="ECO:0000313" key="2">
    <source>
        <dbReference type="EMBL" id="CAI9778999.1"/>
    </source>
</evidence>
<name>A0AAD2A0Y1_9LAMI</name>
<dbReference type="EMBL" id="OU503051">
    <property type="protein sequence ID" value="CAI9778999.1"/>
    <property type="molecule type" value="Genomic_DNA"/>
</dbReference>
<sequence>MKISSKPISSPSRAEKFPPPLVMFLRSNGSSRSRGKSRASPIFYFRNKKNSAAIETDQEPSSPKVTCIGQVRVRRSSKTSRPKKAGCATNQTRPCRWFKKILCQNCTSRFHKPKAFRRFFVKWDLFFRSGCCKKGDSKEDSFGVEPIQTSHKVQNHVDNNCEILVPQFQENEADFLGSSNEILGAQIQENKGDFLDPSSPHVDNNHEIHEARIQENKRDFLGSSSPRVVDNHEILEAQIQESERDFLGSSSPRVDNNQEILGGQIKENKGNFLNYSSPPKIALLLTRSRSAPYRSSSLASRFWGSPPLATPETENQTEREAKIKNEFQELKNPSCENVAIESRNSHGGQEFEGSLNNVQKLSSTVGGVTVHPLLLTRCKSEPARTGERLMPEANLWRQRRLGGVSYSQH</sequence>
<reference evidence="2" key="1">
    <citation type="submission" date="2023-05" db="EMBL/GenBank/DDBJ databases">
        <authorList>
            <person name="Huff M."/>
        </authorList>
    </citation>
    <scope>NUCLEOTIDE SEQUENCE</scope>
</reference>
<evidence type="ECO:0000256" key="1">
    <source>
        <dbReference type="SAM" id="MobiDB-lite"/>
    </source>
</evidence>
<dbReference type="PANTHER" id="PTHR33448">
    <property type="entry name" value="CHLOROPLAST PROTEIN HCF243-RELATED"/>
    <property type="match status" value="1"/>
</dbReference>
<keyword evidence="3" id="KW-1185">Reference proteome</keyword>
<protein>
    <submittedName>
        <fullName evidence="2">Uncharacterized protein</fullName>
    </submittedName>
</protein>
<organism evidence="2 3">
    <name type="scientific">Fraxinus pennsylvanica</name>
    <dbReference type="NCBI Taxonomy" id="56036"/>
    <lineage>
        <taxon>Eukaryota</taxon>
        <taxon>Viridiplantae</taxon>
        <taxon>Streptophyta</taxon>
        <taxon>Embryophyta</taxon>
        <taxon>Tracheophyta</taxon>
        <taxon>Spermatophyta</taxon>
        <taxon>Magnoliopsida</taxon>
        <taxon>eudicotyledons</taxon>
        <taxon>Gunneridae</taxon>
        <taxon>Pentapetalae</taxon>
        <taxon>asterids</taxon>
        <taxon>lamiids</taxon>
        <taxon>Lamiales</taxon>
        <taxon>Oleaceae</taxon>
        <taxon>Oleeae</taxon>
        <taxon>Fraxinus</taxon>
    </lineage>
</organism>
<gene>
    <name evidence="2" type="ORF">FPE_LOCUS26429</name>
</gene>
<evidence type="ECO:0000313" key="3">
    <source>
        <dbReference type="Proteomes" id="UP000834106"/>
    </source>
</evidence>
<feature type="compositionally biased region" description="Low complexity" evidence="1">
    <location>
        <begin position="1"/>
        <end position="12"/>
    </location>
</feature>
<proteinExistence type="predicted"/>